<dbReference type="InterPro" id="IPR005632">
    <property type="entry name" value="Chaperone_Skp"/>
</dbReference>
<organism evidence="4 5">
    <name type="scientific">Fluviispira multicolorata</name>
    <dbReference type="NCBI Taxonomy" id="2654512"/>
    <lineage>
        <taxon>Bacteria</taxon>
        <taxon>Pseudomonadati</taxon>
        <taxon>Bdellovibrionota</taxon>
        <taxon>Oligoflexia</taxon>
        <taxon>Silvanigrellales</taxon>
        <taxon>Silvanigrellaceae</taxon>
        <taxon>Fluviispira</taxon>
    </lineage>
</organism>
<name>A0A833JDE5_9BACT</name>
<evidence type="ECO:0000313" key="5">
    <source>
        <dbReference type="Proteomes" id="UP000442694"/>
    </source>
</evidence>
<evidence type="ECO:0008006" key="6">
    <source>
        <dbReference type="Google" id="ProtNLM"/>
    </source>
</evidence>
<sequence length="190" mass="21553">MNINLVNKVLCKSLIIAISFSLIQGIYAKDASQFKIGVVDVQAAILQTDEGKAKQASMRKEVQEIEDSMRAQETELKKLIEEFQSQQTVLSESDKLIKQKEIQTKNVNFQDFKFRSQEKMRKQEIDASQQIFQNMLGVIKEISEPKDLDAVFDKGAGIVLYAKKAEDLTPKVVAEYNKKYKAKSKVKGTN</sequence>
<accession>A0A833JDE5</accession>
<dbReference type="Gene3D" id="3.30.910.20">
    <property type="entry name" value="Skp domain"/>
    <property type="match status" value="1"/>
</dbReference>
<evidence type="ECO:0000313" key="4">
    <source>
        <dbReference type="EMBL" id="KAB8028466.1"/>
    </source>
</evidence>
<reference evidence="4 5" key="1">
    <citation type="submission" date="2019-10" db="EMBL/GenBank/DDBJ databases">
        <title>New genus of Silvanigrellaceae.</title>
        <authorList>
            <person name="Pitt A."/>
            <person name="Hahn M.W."/>
        </authorList>
    </citation>
    <scope>NUCLEOTIDE SEQUENCE [LARGE SCALE GENOMIC DNA]</scope>
    <source>
        <strain evidence="4 5">33A1-SZDP</strain>
    </source>
</reference>
<dbReference type="SMART" id="SM00935">
    <property type="entry name" value="OmpH"/>
    <property type="match status" value="1"/>
</dbReference>
<dbReference type="GO" id="GO:0050821">
    <property type="term" value="P:protein stabilization"/>
    <property type="evidence" value="ECO:0007669"/>
    <property type="project" value="TreeGrafter"/>
</dbReference>
<gene>
    <name evidence="4" type="ORF">GCL57_12120</name>
</gene>
<dbReference type="PANTHER" id="PTHR35089">
    <property type="entry name" value="CHAPERONE PROTEIN SKP"/>
    <property type="match status" value="1"/>
</dbReference>
<protein>
    <recommendedName>
        <fullName evidence="6">Periplasmic chaperone for outer membrane proteins Skp</fullName>
    </recommendedName>
</protein>
<dbReference type="GO" id="GO:0051082">
    <property type="term" value="F:unfolded protein binding"/>
    <property type="evidence" value="ECO:0007669"/>
    <property type="project" value="InterPro"/>
</dbReference>
<dbReference type="Proteomes" id="UP000442694">
    <property type="component" value="Unassembled WGS sequence"/>
</dbReference>
<comment type="caution">
    <text evidence="4">The sequence shown here is derived from an EMBL/GenBank/DDBJ whole genome shotgun (WGS) entry which is preliminary data.</text>
</comment>
<dbReference type="AlphaFoldDB" id="A0A833JDE5"/>
<comment type="similarity">
    <text evidence="1">Belongs to the Skp family.</text>
</comment>
<dbReference type="EMBL" id="WFLN01000009">
    <property type="protein sequence ID" value="KAB8028466.1"/>
    <property type="molecule type" value="Genomic_DNA"/>
</dbReference>
<dbReference type="GO" id="GO:0005829">
    <property type="term" value="C:cytosol"/>
    <property type="evidence" value="ECO:0007669"/>
    <property type="project" value="TreeGrafter"/>
</dbReference>
<evidence type="ECO:0000256" key="2">
    <source>
        <dbReference type="ARBA" id="ARBA00022729"/>
    </source>
</evidence>
<dbReference type="Pfam" id="PF03938">
    <property type="entry name" value="OmpH"/>
    <property type="match status" value="1"/>
</dbReference>
<dbReference type="PANTHER" id="PTHR35089:SF1">
    <property type="entry name" value="CHAPERONE PROTEIN SKP"/>
    <property type="match status" value="1"/>
</dbReference>
<keyword evidence="3" id="KW-0175">Coiled coil</keyword>
<evidence type="ECO:0000256" key="1">
    <source>
        <dbReference type="ARBA" id="ARBA00009091"/>
    </source>
</evidence>
<feature type="coiled-coil region" evidence="3">
    <location>
        <begin position="55"/>
        <end position="89"/>
    </location>
</feature>
<dbReference type="RefSeq" id="WP_152213617.1">
    <property type="nucleotide sequence ID" value="NZ_WFLN01000009.1"/>
</dbReference>
<proteinExistence type="inferred from homology"/>
<evidence type="ECO:0000256" key="3">
    <source>
        <dbReference type="SAM" id="Coils"/>
    </source>
</evidence>
<keyword evidence="5" id="KW-1185">Reference proteome</keyword>
<dbReference type="SUPFAM" id="SSF111384">
    <property type="entry name" value="OmpH-like"/>
    <property type="match status" value="1"/>
</dbReference>
<dbReference type="InterPro" id="IPR024930">
    <property type="entry name" value="Skp_dom_sf"/>
</dbReference>
<keyword evidence="2" id="KW-0732">Signal</keyword>